<protein>
    <recommendedName>
        <fullName evidence="4">Jacalin-type lectin domain-containing protein</fullName>
    </recommendedName>
</protein>
<dbReference type="AlphaFoldDB" id="A0A834L8N2"/>
<evidence type="ECO:0000313" key="3">
    <source>
        <dbReference type="Proteomes" id="UP000626092"/>
    </source>
</evidence>
<organism evidence="2 3">
    <name type="scientific">Rhododendron simsii</name>
    <name type="common">Sims's rhododendron</name>
    <dbReference type="NCBI Taxonomy" id="118357"/>
    <lineage>
        <taxon>Eukaryota</taxon>
        <taxon>Viridiplantae</taxon>
        <taxon>Streptophyta</taxon>
        <taxon>Embryophyta</taxon>
        <taxon>Tracheophyta</taxon>
        <taxon>Spermatophyta</taxon>
        <taxon>Magnoliopsida</taxon>
        <taxon>eudicotyledons</taxon>
        <taxon>Gunneridae</taxon>
        <taxon>Pentapetalae</taxon>
        <taxon>asterids</taxon>
        <taxon>Ericales</taxon>
        <taxon>Ericaceae</taxon>
        <taxon>Ericoideae</taxon>
        <taxon>Rhodoreae</taxon>
        <taxon>Rhododendron</taxon>
    </lineage>
</organism>
<accession>A0A834L8N2</accession>
<evidence type="ECO:0000313" key="2">
    <source>
        <dbReference type="EMBL" id="KAF7123231.1"/>
    </source>
</evidence>
<evidence type="ECO:0000256" key="1">
    <source>
        <dbReference type="SAM" id="Phobius"/>
    </source>
</evidence>
<keyword evidence="1" id="KW-0812">Transmembrane</keyword>
<dbReference type="OrthoDB" id="581739at2759"/>
<feature type="transmembrane region" description="Helical" evidence="1">
    <location>
        <begin position="53"/>
        <end position="70"/>
    </location>
</feature>
<reference evidence="2" key="1">
    <citation type="submission" date="2019-11" db="EMBL/GenBank/DDBJ databases">
        <authorList>
            <person name="Liu Y."/>
            <person name="Hou J."/>
            <person name="Li T.-Q."/>
            <person name="Guan C.-H."/>
            <person name="Wu X."/>
            <person name="Wu H.-Z."/>
            <person name="Ling F."/>
            <person name="Zhang R."/>
            <person name="Shi X.-G."/>
            <person name="Ren J.-P."/>
            <person name="Chen E.-F."/>
            <person name="Sun J.-M."/>
        </authorList>
    </citation>
    <scope>NUCLEOTIDE SEQUENCE</scope>
    <source>
        <strain evidence="2">Adult_tree_wgs_1</strain>
        <tissue evidence="2">Leaves</tissue>
    </source>
</reference>
<dbReference type="InterPro" id="IPR036404">
    <property type="entry name" value="Jacalin-like_lectin_dom_sf"/>
</dbReference>
<keyword evidence="1" id="KW-1133">Transmembrane helix</keyword>
<dbReference type="Proteomes" id="UP000626092">
    <property type="component" value="Unassembled WGS sequence"/>
</dbReference>
<name>A0A834L8N2_RHOSS</name>
<dbReference type="Gene3D" id="2.100.10.30">
    <property type="entry name" value="Jacalin-like lectin domain"/>
    <property type="match status" value="1"/>
</dbReference>
<keyword evidence="1" id="KW-0472">Membrane</keyword>
<dbReference type="EMBL" id="WJXA01000012">
    <property type="protein sequence ID" value="KAF7123231.1"/>
    <property type="molecule type" value="Genomic_DNA"/>
</dbReference>
<keyword evidence="3" id="KW-1185">Reference proteome</keyword>
<comment type="caution">
    <text evidence="2">The sequence shown here is derived from an EMBL/GenBank/DDBJ whole genome shotgun (WGS) entry which is preliminary data.</text>
</comment>
<gene>
    <name evidence="2" type="ORF">RHSIM_Rhsim12G0019100</name>
</gene>
<sequence length="205" mass="22196">MLTSILGVDLNKLFIFVLFSVTSSFYGGAAAGYERLWITTVGDAKVRLRAKDWVNVCLIYVVLMVVNLIHQPMVDGVVQRIVDALCGFLSRELMGRLWRLIAGQKKPQAASVLLDQGQAIVHVYVQGNISDGKGCISSGLGGGKEGAYWIYKADGPVMLISVRYGDAIDSIIFQSKNNDGVGRSVKIGGIGGHTSKTVRHFLAYS</sequence>
<feature type="transmembrane region" description="Helical" evidence="1">
    <location>
        <begin position="12"/>
        <end position="33"/>
    </location>
</feature>
<proteinExistence type="predicted"/>
<evidence type="ECO:0008006" key="4">
    <source>
        <dbReference type="Google" id="ProtNLM"/>
    </source>
</evidence>